<evidence type="ECO:0000313" key="4">
    <source>
        <dbReference type="Proteomes" id="UP001477947"/>
    </source>
</evidence>
<dbReference type="InterPro" id="IPR000891">
    <property type="entry name" value="PYR_CT"/>
</dbReference>
<protein>
    <submittedName>
        <fullName evidence="3">4-hydroxy-2-oxovalerate aldolase</fullName>
        <ecNumber evidence="3">4.1.3.39</ecNumber>
    </submittedName>
</protein>
<dbReference type="Gene3D" id="3.20.20.70">
    <property type="entry name" value="Aldolase class I"/>
    <property type="match status" value="1"/>
</dbReference>
<accession>A0ABZ3FCE6</accession>
<sequence length="546" mass="63915">MKHIKLLDCTLRDGGYLVDTVFGDTVIKGIIKKLCMAKVDSIEVGFLKNVDHKKGSSTFSRVEEITQYLPNKIDRGNTSFIAMIDYGRYSIESLSEYDGESIDTIRDCYFKKDIYNALKMAEEIIKKGYKVYIQPVDVLGYSDIELLDLIKKVNKIKPYALSIVDTFGSMYKDDLQRIFSLIDYNLDRNIKIGFHSHNNLQLSFSLAQDFAMMSLGKREIVIDGTINGMGRGAGNTNTELVMDFLNRKLGYHYDMNEMLDLIDSYMPKIMQQCSWGYSIPYFIAGMYNSHVHNINYLMDKHNIKSKDMRLIIEEINPQKRKRYDYDNLEQLYVNYFDQKIDDIGELQSLEEEFLGRKILIIAPGRNSQLQKEKIIDFIEINKPIVISTNYINKSITPNYAFYSSKKRYEESLDYNEDDFKKINKILTSNVKVDKLNNEKIINFKDLAKVGWKYFDNSTILLLRLLNKLKVKDIYIAGFDGFFKGQNYSKAHEELESYDEYERYIELNRELKEMLIDFKNEISNDVNINFITESKFENIFEKESIYI</sequence>
<dbReference type="PANTHER" id="PTHR10277">
    <property type="entry name" value="HOMOCITRATE SYNTHASE-RELATED"/>
    <property type="match status" value="1"/>
</dbReference>
<keyword evidence="4" id="KW-1185">Reference proteome</keyword>
<feature type="domain" description="Pyruvate carboxyltransferase" evidence="2">
    <location>
        <begin position="4"/>
        <end position="260"/>
    </location>
</feature>
<dbReference type="CDD" id="cd07944">
    <property type="entry name" value="DRE_TIM_HOA_like"/>
    <property type="match status" value="1"/>
</dbReference>
<dbReference type="Proteomes" id="UP001477947">
    <property type="component" value="Chromosome"/>
</dbReference>
<dbReference type="PANTHER" id="PTHR10277:SF9">
    <property type="entry name" value="2-ISOPROPYLMALATE SYNTHASE 1, CHLOROPLASTIC-RELATED"/>
    <property type="match status" value="1"/>
</dbReference>
<dbReference type="EMBL" id="CP154622">
    <property type="protein sequence ID" value="XAM40659.1"/>
    <property type="molecule type" value="Genomic_DNA"/>
</dbReference>
<keyword evidence="1" id="KW-0464">Manganese</keyword>
<name>A0ABZ3FCE6_9FIRM</name>
<dbReference type="InterPro" id="IPR050073">
    <property type="entry name" value="2-IPM_HCS-like"/>
</dbReference>
<evidence type="ECO:0000256" key="1">
    <source>
        <dbReference type="ARBA" id="ARBA00023211"/>
    </source>
</evidence>
<organism evidence="3 4">
    <name type="scientific">Terrisporobacter petrolearius</name>
    <dbReference type="NCBI Taxonomy" id="1460447"/>
    <lineage>
        <taxon>Bacteria</taxon>
        <taxon>Bacillati</taxon>
        <taxon>Bacillota</taxon>
        <taxon>Clostridia</taxon>
        <taxon>Peptostreptococcales</taxon>
        <taxon>Peptostreptococcaceae</taxon>
        <taxon>Terrisporobacter</taxon>
    </lineage>
</organism>
<dbReference type="RefSeq" id="WP_343338763.1">
    <property type="nucleotide sequence ID" value="NZ_CP154622.1"/>
</dbReference>
<reference evidence="3 4" key="1">
    <citation type="submission" date="2024-04" db="EMBL/GenBank/DDBJ databases">
        <title>Isolation and characterization of novel acetogenic strains of the genera Terrisporobacter and Acetoanaerobium.</title>
        <authorList>
            <person name="Boeer T."/>
            <person name="Schueler M.A."/>
            <person name="Lueschen A."/>
            <person name="Eysell L."/>
            <person name="Droege J."/>
            <person name="Heinemann M."/>
            <person name="Engelhardt L."/>
            <person name="Basen M."/>
            <person name="Daniel R."/>
        </authorList>
    </citation>
    <scope>NUCLEOTIDE SEQUENCE [LARGE SCALE GENOMIC DNA]</scope>
    <source>
        <strain evidence="3 4">ELB</strain>
    </source>
</reference>
<keyword evidence="3" id="KW-0456">Lyase</keyword>
<dbReference type="EC" id="4.1.3.39" evidence="3"/>
<dbReference type="SUPFAM" id="SSF51569">
    <property type="entry name" value="Aldolase"/>
    <property type="match status" value="1"/>
</dbReference>
<dbReference type="InterPro" id="IPR013785">
    <property type="entry name" value="Aldolase_TIM"/>
</dbReference>
<dbReference type="Pfam" id="PF00682">
    <property type="entry name" value="HMGL-like"/>
    <property type="match status" value="1"/>
</dbReference>
<evidence type="ECO:0000259" key="2">
    <source>
        <dbReference type="Pfam" id="PF00682"/>
    </source>
</evidence>
<dbReference type="GO" id="GO:0008701">
    <property type="term" value="F:4-hydroxy-2-oxovalerate aldolase activity"/>
    <property type="evidence" value="ECO:0007669"/>
    <property type="project" value="UniProtKB-EC"/>
</dbReference>
<proteinExistence type="predicted"/>
<gene>
    <name evidence="3" type="primary">mhpE</name>
    <name evidence="3" type="ORF">TPELB_09690</name>
</gene>
<evidence type="ECO:0000313" key="3">
    <source>
        <dbReference type="EMBL" id="XAM40659.1"/>
    </source>
</evidence>